<protein>
    <recommendedName>
        <fullName evidence="3">Alpha-L-arabinofuranosidase C-terminal domain-containing protein</fullName>
    </recommendedName>
</protein>
<dbReference type="Proteomes" id="UP001518140">
    <property type="component" value="Unassembled WGS sequence"/>
</dbReference>
<evidence type="ECO:0000313" key="2">
    <source>
        <dbReference type="Proteomes" id="UP001518140"/>
    </source>
</evidence>
<sequence>MEFDKGKKGDALIVAVRCQGKGTIDVIVRPAEVSFPLHCLDDEVSTAYNQVGVSGVENEGTVSVEAPSTVRWSMTIGRGEAAADEDLAQAESST</sequence>
<accession>A0ABX0E382</accession>
<comment type="caution">
    <text evidence="1">The sequence shown here is derived from an EMBL/GenBank/DDBJ whole genome shotgun (WGS) entry which is preliminary data.</text>
</comment>
<keyword evidence="2" id="KW-1185">Reference proteome</keyword>
<gene>
    <name evidence="1" type="ORF">G6048_43585</name>
</gene>
<dbReference type="EMBL" id="JAAKZX010000281">
    <property type="protein sequence ID" value="NGO48672.1"/>
    <property type="molecule type" value="Genomic_DNA"/>
</dbReference>
<proteinExistence type="predicted"/>
<evidence type="ECO:0008006" key="3">
    <source>
        <dbReference type="Google" id="ProtNLM"/>
    </source>
</evidence>
<name>A0ABX0E382_9ACTN</name>
<reference evidence="1 2" key="1">
    <citation type="submission" date="2020-02" db="EMBL/GenBank/DDBJ databases">
        <title>Whole-genome analyses of novel actinobacteria.</title>
        <authorList>
            <person name="Sahin N."/>
            <person name="Tokatli A."/>
        </authorList>
    </citation>
    <scope>NUCLEOTIDE SEQUENCE [LARGE SCALE GENOMIC DNA]</scope>
    <source>
        <strain evidence="1 2">YC419</strain>
    </source>
</reference>
<organism evidence="1 2">
    <name type="scientific">Streptomyces ureilyticus</name>
    <dbReference type="NCBI Taxonomy" id="1775131"/>
    <lineage>
        <taxon>Bacteria</taxon>
        <taxon>Bacillati</taxon>
        <taxon>Actinomycetota</taxon>
        <taxon>Actinomycetes</taxon>
        <taxon>Kitasatosporales</taxon>
        <taxon>Streptomycetaceae</taxon>
        <taxon>Streptomyces</taxon>
    </lineage>
</organism>
<evidence type="ECO:0000313" key="1">
    <source>
        <dbReference type="EMBL" id="NGO48672.1"/>
    </source>
</evidence>